<gene>
    <name evidence="2" type="ORF">KK137_15565</name>
</gene>
<sequence length="177" mass="18423">MKRGAAIVGCALALLMLGPATAQDDLASRIVNDPGNPQVMGAAAKLREDPAVQGGQALRITVRRKGANPWDAAVQTTIDKPVKAGDALIFAFWARLEKGESGATETVLPYNAVQMSAAPYTALFSQPVTIGPEWKMFEVKGKAASDQAAGSLNATIHLATAAQTVDLGPLIVVNMGQ</sequence>
<feature type="chain" id="PRO_5047212607" description="CBM-cenC domain-containing protein" evidence="1">
    <location>
        <begin position="23"/>
        <end position="177"/>
    </location>
</feature>
<accession>A0ABS5W7M5</accession>
<feature type="signal peptide" evidence="1">
    <location>
        <begin position="1"/>
        <end position="22"/>
    </location>
</feature>
<dbReference type="Gene3D" id="2.60.120.260">
    <property type="entry name" value="Galactose-binding domain-like"/>
    <property type="match status" value="1"/>
</dbReference>
<evidence type="ECO:0000313" key="3">
    <source>
        <dbReference type="Proteomes" id="UP000811255"/>
    </source>
</evidence>
<evidence type="ECO:0000313" key="2">
    <source>
        <dbReference type="EMBL" id="MBT2135756.1"/>
    </source>
</evidence>
<evidence type="ECO:0008006" key="4">
    <source>
        <dbReference type="Google" id="ProtNLM"/>
    </source>
</evidence>
<dbReference type="InterPro" id="IPR008979">
    <property type="entry name" value="Galactose-bd-like_sf"/>
</dbReference>
<dbReference type="SUPFAM" id="SSF49785">
    <property type="entry name" value="Galactose-binding domain-like"/>
    <property type="match status" value="1"/>
</dbReference>
<dbReference type="RefSeq" id="WP_214537429.1">
    <property type="nucleotide sequence ID" value="NZ_JAHFVK010000002.1"/>
</dbReference>
<protein>
    <recommendedName>
        <fullName evidence="4">CBM-cenC domain-containing protein</fullName>
    </recommendedName>
</protein>
<dbReference type="EMBL" id="JAHFVK010000002">
    <property type="protein sequence ID" value="MBT2135756.1"/>
    <property type="molecule type" value="Genomic_DNA"/>
</dbReference>
<keyword evidence="3" id="KW-1185">Reference proteome</keyword>
<organism evidence="2 3">
    <name type="scientific">Croceibacterium selenioxidans</name>
    <dbReference type="NCBI Taxonomy" id="2838833"/>
    <lineage>
        <taxon>Bacteria</taxon>
        <taxon>Pseudomonadati</taxon>
        <taxon>Pseudomonadota</taxon>
        <taxon>Alphaproteobacteria</taxon>
        <taxon>Sphingomonadales</taxon>
        <taxon>Erythrobacteraceae</taxon>
        <taxon>Croceibacterium</taxon>
    </lineage>
</organism>
<comment type="caution">
    <text evidence="2">The sequence shown here is derived from an EMBL/GenBank/DDBJ whole genome shotgun (WGS) entry which is preliminary data.</text>
</comment>
<keyword evidence="1" id="KW-0732">Signal</keyword>
<reference evidence="2 3" key="1">
    <citation type="submission" date="2021-05" db="EMBL/GenBank/DDBJ databases">
        <title>Croceibacterium sp. LX-88 genome sequence.</title>
        <authorList>
            <person name="Luo X."/>
        </authorList>
    </citation>
    <scope>NUCLEOTIDE SEQUENCE [LARGE SCALE GENOMIC DNA]</scope>
    <source>
        <strain evidence="2 3">LX-88</strain>
    </source>
</reference>
<dbReference type="Proteomes" id="UP000811255">
    <property type="component" value="Unassembled WGS sequence"/>
</dbReference>
<evidence type="ECO:0000256" key="1">
    <source>
        <dbReference type="SAM" id="SignalP"/>
    </source>
</evidence>
<name>A0ABS5W7M5_9SPHN</name>
<proteinExistence type="predicted"/>